<dbReference type="InterPro" id="IPR050483">
    <property type="entry name" value="CoA-transferase_III_domain"/>
</dbReference>
<proteinExistence type="predicted"/>
<dbReference type="InterPro" id="IPR023606">
    <property type="entry name" value="CoA-Trfase_III_dom_1_sf"/>
</dbReference>
<dbReference type="InterPro" id="IPR003673">
    <property type="entry name" value="CoA-Trfase_fam_III"/>
</dbReference>
<dbReference type="InterPro" id="IPR044855">
    <property type="entry name" value="CoA-Trfase_III_dom3_sf"/>
</dbReference>
<keyword evidence="1 2" id="KW-0808">Transferase</keyword>
<dbReference type="Pfam" id="PF02515">
    <property type="entry name" value="CoA_transf_3"/>
    <property type="match status" value="1"/>
</dbReference>
<dbReference type="PANTHER" id="PTHR48207:SF3">
    <property type="entry name" value="SUCCINATE--HYDROXYMETHYLGLUTARATE COA-TRANSFERASE"/>
    <property type="match status" value="1"/>
</dbReference>
<evidence type="ECO:0000313" key="2">
    <source>
        <dbReference type="EMBL" id="SAL05583.1"/>
    </source>
</evidence>
<dbReference type="Gene3D" id="3.30.1540.10">
    <property type="entry name" value="formyl-coa transferase, domain 3"/>
    <property type="match status" value="1"/>
</dbReference>
<comment type="caution">
    <text evidence="2">The sequence shown here is derived from an EMBL/GenBank/DDBJ whole genome shotgun (WGS) entry which is preliminary data.</text>
</comment>
<organism evidence="2 3">
    <name type="scientific">Caballeronia calidae</name>
    <dbReference type="NCBI Taxonomy" id="1777139"/>
    <lineage>
        <taxon>Bacteria</taxon>
        <taxon>Pseudomonadati</taxon>
        <taxon>Pseudomonadota</taxon>
        <taxon>Betaproteobacteria</taxon>
        <taxon>Burkholderiales</taxon>
        <taxon>Burkholderiaceae</taxon>
        <taxon>Caballeronia</taxon>
    </lineage>
</organism>
<name>A0A158EFM3_9BURK</name>
<sequence>MADGLPLSGLTVIDCGQVYNGPYAGFLLAMAGAKVIKVEPPCGENLRRRSVVGGAALPFAMLNSNKKFITLNLKSDAGREIFLDLIKKSDVLIENFAPGVMDRLNIGFDVLRDYNSRLIYATGSGYGANSEYSDMPAMDLTVQAMSGALGITGYADRAPVKCGPAICDFAGGTHLYGAIMTALYERERTGRGRKVEVAMLEAVYPTLSSTLGLWFRSKGQTIERTGNHHGGMAESPYNVYPALDGYVAVLCVTDAHWESLLVAMDRTDLVGDSRFSTLAARVERLEEVDQVVENFTQSRTRSEISAILRRLRVPFAPVRNLSEVTSDQSLFDRRFLQKINHPLYGETVLPTSPIRFDNADPMTLEPSGELGRDNDEILSEFAGLDAQSIERLRASGAI</sequence>
<dbReference type="PANTHER" id="PTHR48207">
    <property type="entry name" value="SUCCINATE--HYDROXYMETHYLGLUTARATE COA-TRANSFERASE"/>
    <property type="match status" value="1"/>
</dbReference>
<reference evidence="2" key="1">
    <citation type="submission" date="2016-01" db="EMBL/GenBank/DDBJ databases">
        <authorList>
            <person name="Peeters C."/>
        </authorList>
    </citation>
    <scope>NUCLEOTIDE SEQUENCE</scope>
    <source>
        <strain evidence="2">LMG 29321</strain>
    </source>
</reference>
<gene>
    <name evidence="2" type="ORF">AWB78_07580</name>
</gene>
<evidence type="ECO:0000256" key="1">
    <source>
        <dbReference type="ARBA" id="ARBA00022679"/>
    </source>
</evidence>
<dbReference type="EMBL" id="FCOX02000085">
    <property type="protein sequence ID" value="SAL05583.1"/>
    <property type="molecule type" value="Genomic_DNA"/>
</dbReference>
<dbReference type="Gene3D" id="3.40.50.10540">
    <property type="entry name" value="Crotonobetainyl-coa:carnitine coa-transferase, domain 1"/>
    <property type="match status" value="1"/>
</dbReference>
<dbReference type="RefSeq" id="WP_062611703.1">
    <property type="nucleotide sequence ID" value="NZ_FCOX02000085.1"/>
</dbReference>
<protein>
    <submittedName>
        <fullName evidence="2">Formyl-CoA transferase</fullName>
    </submittedName>
</protein>
<dbReference type="SUPFAM" id="SSF89796">
    <property type="entry name" value="CoA-transferase family III (CaiB/BaiF)"/>
    <property type="match status" value="1"/>
</dbReference>
<evidence type="ECO:0000313" key="3">
    <source>
        <dbReference type="Proteomes" id="UP000071859"/>
    </source>
</evidence>
<dbReference type="Proteomes" id="UP000071859">
    <property type="component" value="Unassembled WGS sequence"/>
</dbReference>
<accession>A0A158EFM3</accession>
<dbReference type="GO" id="GO:0008410">
    <property type="term" value="F:CoA-transferase activity"/>
    <property type="evidence" value="ECO:0007669"/>
    <property type="project" value="TreeGrafter"/>
</dbReference>
<dbReference type="AlphaFoldDB" id="A0A158EFM3"/>
<keyword evidence="3" id="KW-1185">Reference proteome</keyword>
<dbReference type="OrthoDB" id="8523055at2"/>